<keyword evidence="3" id="KW-1185">Reference proteome</keyword>
<evidence type="ECO:0000313" key="3">
    <source>
        <dbReference type="Proteomes" id="UP001598352"/>
    </source>
</evidence>
<sequence>MTTQYTPLSSLPYPQSSDPADLPAQLQTLAQALDGRTVLRFGTATERDAKIPTPVAGMVAWTASPPRLTHYTGSAWAPVGAVPVFRVNLDGGDTKAVTYGETLLNATGDPMRAAFVAPASGQVIVTVGGYISSSVANTNSYMSANIRNASDTIVLAAADDRAALVSSANRASVSTQFLVTGLAAGTNHTATPAYRSGAATSNAAFDTRYIRVDPIM</sequence>
<organism evidence="2 3">
    <name type="scientific">Streptomyces rubiginosohelvolus</name>
    <dbReference type="NCBI Taxonomy" id="67362"/>
    <lineage>
        <taxon>Bacteria</taxon>
        <taxon>Bacillati</taxon>
        <taxon>Actinomycetota</taxon>
        <taxon>Actinomycetes</taxon>
        <taxon>Kitasatosporales</taxon>
        <taxon>Streptomycetaceae</taxon>
        <taxon>Streptomyces</taxon>
    </lineage>
</organism>
<feature type="compositionally biased region" description="Polar residues" evidence="1">
    <location>
        <begin position="1"/>
        <end position="18"/>
    </location>
</feature>
<protein>
    <submittedName>
        <fullName evidence="2">Uncharacterized protein</fullName>
    </submittedName>
</protein>
<feature type="region of interest" description="Disordered" evidence="1">
    <location>
        <begin position="1"/>
        <end position="21"/>
    </location>
</feature>
<proteinExistence type="predicted"/>
<dbReference type="RefSeq" id="WP_050513047.1">
    <property type="nucleotide sequence ID" value="NZ_JBEZFF010000001.1"/>
</dbReference>
<name>A0ABW6F1V5_9ACTN</name>
<dbReference type="Proteomes" id="UP001598352">
    <property type="component" value="Unassembled WGS sequence"/>
</dbReference>
<comment type="caution">
    <text evidence="2">The sequence shown here is derived from an EMBL/GenBank/DDBJ whole genome shotgun (WGS) entry which is preliminary data.</text>
</comment>
<evidence type="ECO:0000313" key="2">
    <source>
        <dbReference type="EMBL" id="MFD4823271.1"/>
    </source>
</evidence>
<evidence type="ECO:0000256" key="1">
    <source>
        <dbReference type="SAM" id="MobiDB-lite"/>
    </source>
</evidence>
<gene>
    <name evidence="2" type="ORF">ACFWOQ_11900</name>
</gene>
<dbReference type="EMBL" id="JBHXKZ010000008">
    <property type="protein sequence ID" value="MFD4823271.1"/>
    <property type="molecule type" value="Genomic_DNA"/>
</dbReference>
<reference evidence="2 3" key="1">
    <citation type="submission" date="2024-09" db="EMBL/GenBank/DDBJ databases">
        <title>The Natural Products Discovery Center: Release of the First 8490 Sequenced Strains for Exploring Actinobacteria Biosynthetic Diversity.</title>
        <authorList>
            <person name="Kalkreuter E."/>
            <person name="Kautsar S.A."/>
            <person name="Yang D."/>
            <person name="Bader C.D."/>
            <person name="Teijaro C.N."/>
            <person name="Fluegel L."/>
            <person name="Davis C.M."/>
            <person name="Simpson J.R."/>
            <person name="Lauterbach L."/>
            <person name="Steele A.D."/>
            <person name="Gui C."/>
            <person name="Meng S."/>
            <person name="Li G."/>
            <person name="Viehrig K."/>
            <person name="Ye F."/>
            <person name="Su P."/>
            <person name="Kiefer A.F."/>
            <person name="Nichols A."/>
            <person name="Cepeda A.J."/>
            <person name="Yan W."/>
            <person name="Fan B."/>
            <person name="Jiang Y."/>
            <person name="Adhikari A."/>
            <person name="Zheng C.-J."/>
            <person name="Schuster L."/>
            <person name="Cowan T.M."/>
            <person name="Smanski M.J."/>
            <person name="Chevrette M.G."/>
            <person name="De Carvalho L.P.S."/>
            <person name="Shen B."/>
        </authorList>
    </citation>
    <scope>NUCLEOTIDE SEQUENCE [LARGE SCALE GENOMIC DNA]</scope>
    <source>
        <strain evidence="2 3">NPDC058428</strain>
    </source>
</reference>
<accession>A0ABW6F1V5</accession>